<dbReference type="Proteomes" id="UP000242474">
    <property type="component" value="Unassembled WGS sequence"/>
</dbReference>
<feature type="non-terminal residue" evidence="1">
    <location>
        <position position="68"/>
    </location>
</feature>
<sequence>MQIIDHHIDQSDAQVHIAAAVVDSLHKKDLIRADLLIQNYSKHFKKPWSQFLARLVARTIEVDVCWMC</sequence>
<proteinExistence type="predicted"/>
<name>A0A2G5BFA5_COERN</name>
<keyword evidence="2" id="KW-1185">Reference proteome</keyword>
<protein>
    <submittedName>
        <fullName evidence="1">Uncharacterized protein</fullName>
    </submittedName>
</protein>
<dbReference type="AlphaFoldDB" id="A0A2G5BFA5"/>
<gene>
    <name evidence="1" type="ORF">COEREDRAFT_80366</name>
</gene>
<evidence type="ECO:0000313" key="2">
    <source>
        <dbReference type="Proteomes" id="UP000242474"/>
    </source>
</evidence>
<dbReference type="EMBL" id="KZ303493">
    <property type="protein sequence ID" value="PIA17681.1"/>
    <property type="molecule type" value="Genomic_DNA"/>
</dbReference>
<organism evidence="1 2">
    <name type="scientific">Coemansia reversa (strain ATCC 12441 / NRRL 1564)</name>
    <dbReference type="NCBI Taxonomy" id="763665"/>
    <lineage>
        <taxon>Eukaryota</taxon>
        <taxon>Fungi</taxon>
        <taxon>Fungi incertae sedis</taxon>
        <taxon>Zoopagomycota</taxon>
        <taxon>Kickxellomycotina</taxon>
        <taxon>Kickxellomycetes</taxon>
        <taxon>Kickxellales</taxon>
        <taxon>Kickxellaceae</taxon>
        <taxon>Coemansia</taxon>
    </lineage>
</organism>
<evidence type="ECO:0000313" key="1">
    <source>
        <dbReference type="EMBL" id="PIA17681.1"/>
    </source>
</evidence>
<reference evidence="1 2" key="1">
    <citation type="journal article" date="2015" name="Genome Biol. Evol.">
        <title>Phylogenomic analyses indicate that early fungi evolved digesting cell walls of algal ancestors of land plants.</title>
        <authorList>
            <person name="Chang Y."/>
            <person name="Wang S."/>
            <person name="Sekimoto S."/>
            <person name="Aerts A.L."/>
            <person name="Choi C."/>
            <person name="Clum A."/>
            <person name="LaButti K.M."/>
            <person name="Lindquist E.A."/>
            <person name="Yee Ngan C."/>
            <person name="Ohm R.A."/>
            <person name="Salamov A.A."/>
            <person name="Grigoriev I.V."/>
            <person name="Spatafora J.W."/>
            <person name="Berbee M.L."/>
        </authorList>
    </citation>
    <scope>NUCLEOTIDE SEQUENCE [LARGE SCALE GENOMIC DNA]</scope>
    <source>
        <strain evidence="1 2">NRRL 1564</strain>
    </source>
</reference>
<accession>A0A2G5BFA5</accession>
<dbReference type="OrthoDB" id="5533806at2759"/>